<dbReference type="PROSITE" id="PS50054">
    <property type="entry name" value="TYR_PHOSPHATASE_DUAL"/>
    <property type="match status" value="1"/>
</dbReference>
<keyword evidence="2" id="KW-0904">Protein phosphatase</keyword>
<dbReference type="PANTHER" id="PTHR14430:SF0">
    <property type="entry name" value="SEC2P DOMAIN-CONTAINING PROTEIN"/>
    <property type="match status" value="1"/>
</dbReference>
<dbReference type="InterPro" id="IPR016130">
    <property type="entry name" value="Tyr_Pase_AS"/>
</dbReference>
<evidence type="ECO:0008006" key="9">
    <source>
        <dbReference type="Google" id="ProtNLM"/>
    </source>
</evidence>
<dbReference type="InterPro" id="IPR029021">
    <property type="entry name" value="Prot-tyrosine_phosphatase-like"/>
</dbReference>
<organism evidence="7 8">
    <name type="scientific">Steinernema hermaphroditum</name>
    <dbReference type="NCBI Taxonomy" id="289476"/>
    <lineage>
        <taxon>Eukaryota</taxon>
        <taxon>Metazoa</taxon>
        <taxon>Ecdysozoa</taxon>
        <taxon>Nematoda</taxon>
        <taxon>Chromadorea</taxon>
        <taxon>Rhabditida</taxon>
        <taxon>Tylenchina</taxon>
        <taxon>Panagrolaimomorpha</taxon>
        <taxon>Strongyloidoidea</taxon>
        <taxon>Steinernematidae</taxon>
        <taxon>Steinernema</taxon>
    </lineage>
</organism>
<dbReference type="Proteomes" id="UP001175271">
    <property type="component" value="Unassembled WGS sequence"/>
</dbReference>
<dbReference type="PROSITE" id="PS00383">
    <property type="entry name" value="TYR_PHOSPHATASE_1"/>
    <property type="match status" value="1"/>
</dbReference>
<comment type="caution">
    <text evidence="7">The sequence shown here is derived from an EMBL/GenBank/DDBJ whole genome shotgun (WGS) entry which is preliminary data.</text>
</comment>
<dbReference type="GO" id="GO:0070319">
    <property type="term" value="C:Golgi to plasma membrane transport vesicle"/>
    <property type="evidence" value="ECO:0007669"/>
    <property type="project" value="TreeGrafter"/>
</dbReference>
<dbReference type="EMBL" id="JAUCMV010000005">
    <property type="protein sequence ID" value="KAK0393159.1"/>
    <property type="molecule type" value="Genomic_DNA"/>
</dbReference>
<dbReference type="InterPro" id="IPR020422">
    <property type="entry name" value="TYR_PHOSPHATASE_DUAL_dom"/>
</dbReference>
<evidence type="ECO:0000256" key="2">
    <source>
        <dbReference type="ARBA" id="ARBA00022912"/>
    </source>
</evidence>
<dbReference type="AlphaFoldDB" id="A0AA39GV88"/>
<evidence type="ECO:0000259" key="6">
    <source>
        <dbReference type="PROSITE" id="PS50056"/>
    </source>
</evidence>
<name>A0AA39GV88_9BILA</name>
<dbReference type="Pfam" id="PF00782">
    <property type="entry name" value="DSPc"/>
    <property type="match status" value="1"/>
</dbReference>
<accession>A0AA39GV88</accession>
<dbReference type="GO" id="GO:0004721">
    <property type="term" value="F:phosphoprotein phosphatase activity"/>
    <property type="evidence" value="ECO:0007669"/>
    <property type="project" value="UniProtKB-KW"/>
</dbReference>
<keyword evidence="1" id="KW-0378">Hydrolase</keyword>
<feature type="domain" description="Tyrosine specific protein phosphatases" evidence="6">
    <location>
        <begin position="58"/>
        <end position="116"/>
    </location>
</feature>
<gene>
    <name evidence="7" type="ORF">QR680_000081</name>
</gene>
<dbReference type="GO" id="GO:0006887">
    <property type="term" value="P:exocytosis"/>
    <property type="evidence" value="ECO:0007669"/>
    <property type="project" value="TreeGrafter"/>
</dbReference>
<comment type="similarity">
    <text evidence="4">Belongs to the SEC2 family.</text>
</comment>
<dbReference type="InterPro" id="IPR040351">
    <property type="entry name" value="RAB3IL/RAB3IP/Sec2"/>
</dbReference>
<proteinExistence type="inferred from homology"/>
<evidence type="ECO:0000256" key="4">
    <source>
        <dbReference type="ARBA" id="ARBA00025794"/>
    </source>
</evidence>
<keyword evidence="3" id="KW-0175">Coiled coil</keyword>
<dbReference type="InterPro" id="IPR000387">
    <property type="entry name" value="Tyr_Pase_dom"/>
</dbReference>
<evidence type="ECO:0000259" key="5">
    <source>
        <dbReference type="PROSITE" id="PS50054"/>
    </source>
</evidence>
<dbReference type="CDD" id="cd21044">
    <property type="entry name" value="Rab11BD_RAB3IP_like"/>
    <property type="match status" value="1"/>
</dbReference>
<feature type="domain" description="Tyrosine-protein phosphatase" evidence="5">
    <location>
        <begin position="1"/>
        <end position="136"/>
    </location>
</feature>
<reference evidence="7" key="1">
    <citation type="submission" date="2023-06" db="EMBL/GenBank/DDBJ databases">
        <title>Genomic analysis of the entomopathogenic nematode Steinernema hermaphroditum.</title>
        <authorList>
            <person name="Schwarz E.M."/>
            <person name="Heppert J.K."/>
            <person name="Baniya A."/>
            <person name="Schwartz H.T."/>
            <person name="Tan C.-H."/>
            <person name="Antoshechkin I."/>
            <person name="Sternberg P.W."/>
            <person name="Goodrich-Blair H."/>
            <person name="Dillman A.R."/>
        </authorList>
    </citation>
    <scope>NUCLEOTIDE SEQUENCE</scope>
    <source>
        <strain evidence="7">PS9179</strain>
        <tissue evidence="7">Whole animal</tissue>
    </source>
</reference>
<protein>
    <recommendedName>
        <fullName evidence="9">Tyrosine specific protein phosphatases domain-containing protein</fullName>
    </recommendedName>
</protein>
<dbReference type="PROSITE" id="PS50056">
    <property type="entry name" value="TYR_PHOSPHATASE_2"/>
    <property type="match status" value="1"/>
</dbReference>
<dbReference type="InterPro" id="IPR000340">
    <property type="entry name" value="Dual-sp_phosphatase_cat-dom"/>
</dbReference>
<evidence type="ECO:0000313" key="7">
    <source>
        <dbReference type="EMBL" id="KAK0393159.1"/>
    </source>
</evidence>
<dbReference type="SUPFAM" id="SSF52799">
    <property type="entry name" value="(Phosphotyrosine protein) phosphatases II"/>
    <property type="match status" value="1"/>
</dbReference>
<dbReference type="Gene3D" id="3.90.190.10">
    <property type="entry name" value="Protein tyrosine phosphatase superfamily"/>
    <property type="match status" value="1"/>
</dbReference>
<dbReference type="Pfam" id="PF25555">
    <property type="entry name" value="RAB3A-like_C"/>
    <property type="match status" value="1"/>
</dbReference>
<dbReference type="PANTHER" id="PTHR14430">
    <property type="entry name" value="RABIN3-RELATED"/>
    <property type="match status" value="1"/>
</dbReference>
<evidence type="ECO:0000256" key="1">
    <source>
        <dbReference type="ARBA" id="ARBA00022801"/>
    </source>
</evidence>
<dbReference type="FunFam" id="3.90.190.10:FF:000157">
    <property type="entry name" value="Protein-tyrosine phosphatase"/>
    <property type="match status" value="1"/>
</dbReference>
<sequence>MSMIPELRNENVGGIVCCTEEFETKSLPTSMTKDAWESEQFKFHSVPMQDFTGTTSRQNIHSAVQFIEGIASEGKSVYVHCKAGRTRSATVAVSYLMKRNDWDPNVAFEHLKSKRPQRCECMFVGDVRPFRLVLACAVIMDATQGGLRIATFEPITTEWSCKINNINLSSHTSLANGDRVAELEYELERAYETIAIQKAKNSRLTHMQNVVDSEVQELTEKLFQEAYKMVNAAEERREKSEKLLIESRLKVDMLSAEVEVLKSVVKAPTQKASFSHVFMNSSSKTTPLRRVTGRAFKVAEETSASNSQTTHDIEIDPIYYREFAEWREDGMKLDFTSPFLARIIAEEVKPCLTFDNELLATSVITSIMNNTLELEPSHEKKTSVRTCALTNVQRHCPYKLRVSPDSDWVCITLLCRNRIASVCDFYTYVRYMNLGIVKTGLNDSYWDVIHHRRNMTLAKCGLGYGSKTNSGFSSVSE</sequence>
<dbReference type="GO" id="GO:0005085">
    <property type="term" value="F:guanyl-nucleotide exchange factor activity"/>
    <property type="evidence" value="ECO:0007669"/>
    <property type="project" value="InterPro"/>
</dbReference>
<dbReference type="Gene3D" id="1.20.5.4880">
    <property type="match status" value="1"/>
</dbReference>
<evidence type="ECO:0000256" key="3">
    <source>
        <dbReference type="ARBA" id="ARBA00023054"/>
    </source>
</evidence>
<dbReference type="SMART" id="SM00195">
    <property type="entry name" value="DSPc"/>
    <property type="match status" value="1"/>
</dbReference>
<evidence type="ECO:0000313" key="8">
    <source>
        <dbReference type="Proteomes" id="UP001175271"/>
    </source>
</evidence>
<dbReference type="SUPFAM" id="SSF144284">
    <property type="entry name" value="Sec2 N-terminal region"/>
    <property type="match status" value="1"/>
</dbReference>
<keyword evidence="8" id="KW-1185">Reference proteome</keyword>